<reference evidence="2" key="1">
    <citation type="submission" date="2023-06" db="EMBL/GenBank/DDBJ databases">
        <title>Genome-scale phylogeny and comparative genomics of the fungal order Sordariales.</title>
        <authorList>
            <consortium name="Lawrence Berkeley National Laboratory"/>
            <person name="Hensen N."/>
            <person name="Bonometti L."/>
            <person name="Westerberg I."/>
            <person name="Brannstrom I.O."/>
            <person name="Guillou S."/>
            <person name="Cros-Aarteil S."/>
            <person name="Calhoun S."/>
            <person name="Haridas S."/>
            <person name="Kuo A."/>
            <person name="Mondo S."/>
            <person name="Pangilinan J."/>
            <person name="Riley R."/>
            <person name="Labutti K."/>
            <person name="Andreopoulos B."/>
            <person name="Lipzen A."/>
            <person name="Chen C."/>
            <person name="Yanf M."/>
            <person name="Daum C."/>
            <person name="Ng V."/>
            <person name="Clum A."/>
            <person name="Steindorff A."/>
            <person name="Ohm R."/>
            <person name="Martin F."/>
            <person name="Silar P."/>
            <person name="Natvig D."/>
            <person name="Lalanne C."/>
            <person name="Gautier V."/>
            <person name="Ament-Velasquez S.L."/>
            <person name="Kruys A."/>
            <person name="Hutchinson M.I."/>
            <person name="Powell A.J."/>
            <person name="Barry K."/>
            <person name="Miller A.N."/>
            <person name="Grigoriev I.V."/>
            <person name="Debuchy R."/>
            <person name="Gladieux P."/>
            <person name="Thoren M.H."/>
            <person name="Johannesson H."/>
        </authorList>
    </citation>
    <scope>NUCLEOTIDE SEQUENCE</scope>
    <source>
        <strain evidence="2">PSN4</strain>
    </source>
</reference>
<comment type="caution">
    <text evidence="2">The sequence shown here is derived from an EMBL/GenBank/DDBJ whole genome shotgun (WGS) entry which is preliminary data.</text>
</comment>
<keyword evidence="3" id="KW-1185">Reference proteome</keyword>
<evidence type="ECO:0000313" key="2">
    <source>
        <dbReference type="EMBL" id="KAK1749809.1"/>
    </source>
</evidence>
<gene>
    <name evidence="2" type="ORF">QBC47DRAFT_407681</name>
</gene>
<evidence type="ECO:0000313" key="3">
    <source>
        <dbReference type="Proteomes" id="UP001239445"/>
    </source>
</evidence>
<protein>
    <submittedName>
        <fullName evidence="2">Uncharacterized protein</fullName>
    </submittedName>
</protein>
<feature type="signal peptide" evidence="1">
    <location>
        <begin position="1"/>
        <end position="20"/>
    </location>
</feature>
<dbReference type="Proteomes" id="UP001239445">
    <property type="component" value="Unassembled WGS sequence"/>
</dbReference>
<feature type="chain" id="PRO_5042611797" evidence="1">
    <location>
        <begin position="21"/>
        <end position="687"/>
    </location>
</feature>
<organism evidence="2 3">
    <name type="scientific">Echria macrotheca</name>
    <dbReference type="NCBI Taxonomy" id="438768"/>
    <lineage>
        <taxon>Eukaryota</taxon>
        <taxon>Fungi</taxon>
        <taxon>Dikarya</taxon>
        <taxon>Ascomycota</taxon>
        <taxon>Pezizomycotina</taxon>
        <taxon>Sordariomycetes</taxon>
        <taxon>Sordariomycetidae</taxon>
        <taxon>Sordariales</taxon>
        <taxon>Schizotheciaceae</taxon>
        <taxon>Echria</taxon>
    </lineage>
</organism>
<dbReference type="AlphaFoldDB" id="A0AAJ0B2V6"/>
<accession>A0AAJ0B2V6</accession>
<dbReference type="EMBL" id="MU839852">
    <property type="protein sequence ID" value="KAK1749809.1"/>
    <property type="molecule type" value="Genomic_DNA"/>
</dbReference>
<keyword evidence="1" id="KW-0732">Signal</keyword>
<sequence length="687" mass="76511">MAAFAAALLLTVLYVALVSSTQKQRLLPWTFAPLPVGSVKPSGWILGEMKTMANGLAGHEYDFYRFVNESRWLQPAGTGGTDYSHLNEALPYWFNGLVPLAYLLDDERLKAQVHTVADTVLALQTEDGWIGPEVPSERNFWARAPFFLGLTQLAEANSTWERPIVRSLRRFMDLTSIMLRNGSQGHAVCPPNFQCYWGQTRVHDLIITVQWLLDHHPSHQDDLLWDIMTMFYEQSNYKWDEWYQPGRYLTVVPDPTTTNPLYPFLHGVNVGQGLKASAVVRRFTHNDTLAASSMTAVNWTFRYHGAPSGTILGDEIQRDLAPYMGSELCTAVETGYSLAYLYHALGTNLYADRAELVIYNAMPVMMTGDMWAHQYLDQPNGPWARMNHHDHNDADGPFLFTTAHSGAATVFGLEPQYPCCTVNHPQGYPKFVTNSWASYGTTGLAHILLGPSTVQTKVAEIRCDTAYPFDQILTYTITASHGFDFSVRVPSWYNPSSSTLAVDGLPLPLQPDAETGMHTITVPTGSHVIIYTLGTTIRAEPRANNTVAGYYGNLLYALDVGSVNATSYPHTYRDPLGHGLDNLPFPQARDIYINNTKPWNVAIDTSTLVYHGMDGGANLPSPLFEYGAPPNYMTVQGCEVAWDLHLNATPGLVPMNRTCLKDSETYRLIPYGSAKVHMSELPVVRLL</sequence>
<evidence type="ECO:0000256" key="1">
    <source>
        <dbReference type="SAM" id="SignalP"/>
    </source>
</evidence>
<proteinExistence type="predicted"/>
<name>A0AAJ0B2V6_9PEZI</name>